<keyword evidence="1" id="KW-0479">Metal-binding</keyword>
<feature type="domain" description="Zn(2)-C6 fungal-type" evidence="7">
    <location>
        <begin position="15"/>
        <end position="45"/>
    </location>
</feature>
<dbReference type="InterPro" id="IPR001138">
    <property type="entry name" value="Zn2Cys6_DnaBD"/>
</dbReference>
<reference evidence="8 9" key="1">
    <citation type="journal article" date="2024" name="IMA Fungus">
        <title>Apiospora arundinis, a panoply of carbohydrate-active enzymes and secondary metabolites.</title>
        <authorList>
            <person name="Sorensen T."/>
            <person name="Petersen C."/>
            <person name="Muurmann A.T."/>
            <person name="Christiansen J.V."/>
            <person name="Brundto M.L."/>
            <person name="Overgaard C.K."/>
            <person name="Boysen A.T."/>
            <person name="Wollenberg R.D."/>
            <person name="Larsen T.O."/>
            <person name="Sorensen J.L."/>
            <person name="Nielsen K.L."/>
            <person name="Sondergaard T.E."/>
        </authorList>
    </citation>
    <scope>NUCLEOTIDE SEQUENCE [LARGE SCALE GENOMIC DNA]</scope>
    <source>
        <strain evidence="8 9">AAU 773</strain>
    </source>
</reference>
<evidence type="ECO:0000259" key="7">
    <source>
        <dbReference type="PROSITE" id="PS50048"/>
    </source>
</evidence>
<dbReference type="InterPro" id="IPR005600">
    <property type="entry name" value="Gal4_dimer_dom"/>
</dbReference>
<dbReference type="Pfam" id="PF04082">
    <property type="entry name" value="Fungal_trans"/>
    <property type="match status" value="1"/>
</dbReference>
<feature type="compositionally biased region" description="Low complexity" evidence="5">
    <location>
        <begin position="92"/>
        <end position="119"/>
    </location>
</feature>
<evidence type="ECO:0000256" key="2">
    <source>
        <dbReference type="ARBA" id="ARBA00023015"/>
    </source>
</evidence>
<evidence type="ECO:0000256" key="1">
    <source>
        <dbReference type="ARBA" id="ARBA00022723"/>
    </source>
</evidence>
<keyword evidence="6" id="KW-0472">Membrane</keyword>
<keyword evidence="2" id="KW-0805">Transcription regulation</keyword>
<evidence type="ECO:0000256" key="6">
    <source>
        <dbReference type="SAM" id="Phobius"/>
    </source>
</evidence>
<dbReference type="EMBL" id="JAPCWZ010000005">
    <property type="protein sequence ID" value="KAK8863101.1"/>
    <property type="molecule type" value="Genomic_DNA"/>
</dbReference>
<dbReference type="InterPro" id="IPR007219">
    <property type="entry name" value="XnlR_reg_dom"/>
</dbReference>
<gene>
    <name evidence="8" type="ORF">PGQ11_009336</name>
</gene>
<dbReference type="CDD" id="cd14654">
    <property type="entry name" value="ZIP_Gal4"/>
    <property type="match status" value="1"/>
</dbReference>
<dbReference type="SMART" id="SM00906">
    <property type="entry name" value="Fungal_trans"/>
    <property type="match status" value="1"/>
</dbReference>
<dbReference type="SMART" id="SM00066">
    <property type="entry name" value="GAL4"/>
    <property type="match status" value="1"/>
</dbReference>
<feature type="region of interest" description="Disordered" evidence="5">
    <location>
        <begin position="92"/>
        <end position="124"/>
    </location>
</feature>
<sequence length="658" mass="73802">MDAAATTPLPLNPLACDTCRAKKLKCSRERPTCAACLQTRRACHYSGRILRSPLTRVYLTSVERRLHKLEALVAQRLPDLNIDEALASLPTASASPSTSAQSPSAAQTPFAPTTSTPAPDDGAAKISEAVPDEADGFDWQEDANDIADGMAALSVEPKGAGYLGSTAGVFFLRSLLFWMGNPALMLPESPGLSDHGLASSRLSQSLASAQVMTRLMESYFSVYHLSYPFIHEATFRAQYHDIIPRPPQRSWQMLQCTVLALGAWCLDHDQDGLHDDLYHQALAFGEDGSLFESANLTLVQSLVLLSNLSQKRNKPNTGSNFLGLANRMALSLGLHRELPNWKITLLQREMRRRVWWGLYLMDSGAATTFGRPILLPGRESMDAKPVLNITDDLLTPRTTELPNESELPTIYSGIKAQSDFHLHSNHISNRLLLSTGVSVEEALIHNTTLDVWSKTLPPYFQLDRDVPCREEWYLFAKPRLWWRFWNLKIILFRQIVLKRAIERHQGPASTYAPNNQDNLCRDIGVDAAHSTVVSIHQYLNECMHTRLVSWYSVYFIFHASLVIALAILGDKESPELPKWQSDIDLVRDVLRRLLADNPLANRCADILDHLLPLEPDNMMMPFESMNQFDPTTMDFSLWTTESADLLNSFNWPDPDPNL</sequence>
<keyword evidence="6" id="KW-0812">Transmembrane</keyword>
<dbReference type="PANTHER" id="PTHR47424:SF2">
    <property type="entry name" value="TRANSCRIPTION FACTOR DOMAIN-CONTAINING PROTEIN-RELATED"/>
    <property type="match status" value="1"/>
</dbReference>
<keyword evidence="9" id="KW-1185">Reference proteome</keyword>
<dbReference type="PROSITE" id="PS00463">
    <property type="entry name" value="ZN2_CY6_FUNGAL_1"/>
    <property type="match status" value="1"/>
</dbReference>
<feature type="transmembrane region" description="Helical" evidence="6">
    <location>
        <begin position="548"/>
        <end position="568"/>
    </location>
</feature>
<protein>
    <submittedName>
        <fullName evidence="8">Lactose regulatory protein LAC9</fullName>
    </submittedName>
</protein>
<dbReference type="CDD" id="cd12148">
    <property type="entry name" value="fungal_TF_MHR"/>
    <property type="match status" value="1"/>
</dbReference>
<evidence type="ECO:0000313" key="9">
    <source>
        <dbReference type="Proteomes" id="UP001390339"/>
    </source>
</evidence>
<evidence type="ECO:0000256" key="5">
    <source>
        <dbReference type="SAM" id="MobiDB-lite"/>
    </source>
</evidence>
<organism evidence="8 9">
    <name type="scientific">Apiospora arundinis</name>
    <dbReference type="NCBI Taxonomy" id="335852"/>
    <lineage>
        <taxon>Eukaryota</taxon>
        <taxon>Fungi</taxon>
        <taxon>Dikarya</taxon>
        <taxon>Ascomycota</taxon>
        <taxon>Pezizomycotina</taxon>
        <taxon>Sordariomycetes</taxon>
        <taxon>Xylariomycetidae</taxon>
        <taxon>Amphisphaeriales</taxon>
        <taxon>Apiosporaceae</taxon>
        <taxon>Apiospora</taxon>
    </lineage>
</organism>
<comment type="caution">
    <text evidence="8">The sequence shown here is derived from an EMBL/GenBank/DDBJ whole genome shotgun (WGS) entry which is preliminary data.</text>
</comment>
<keyword evidence="6" id="KW-1133">Transmembrane helix</keyword>
<dbReference type="SUPFAM" id="SSF57701">
    <property type="entry name" value="Zn2/Cys6 DNA-binding domain"/>
    <property type="match status" value="1"/>
</dbReference>
<accession>A0ABR2IHQ5</accession>
<evidence type="ECO:0000256" key="4">
    <source>
        <dbReference type="ARBA" id="ARBA00023242"/>
    </source>
</evidence>
<keyword evidence="4" id="KW-0539">Nucleus</keyword>
<keyword evidence="3" id="KW-0804">Transcription</keyword>
<dbReference type="Pfam" id="PF00172">
    <property type="entry name" value="Zn_clus"/>
    <property type="match status" value="1"/>
</dbReference>
<dbReference type="Pfam" id="PF03902">
    <property type="entry name" value="Gal4_dimer"/>
    <property type="match status" value="1"/>
</dbReference>
<dbReference type="PROSITE" id="PS50048">
    <property type="entry name" value="ZN2_CY6_FUNGAL_2"/>
    <property type="match status" value="1"/>
</dbReference>
<dbReference type="PANTHER" id="PTHR47424">
    <property type="entry name" value="REGULATORY PROTEIN GAL4"/>
    <property type="match status" value="1"/>
</dbReference>
<proteinExistence type="predicted"/>
<dbReference type="Gene3D" id="4.10.240.10">
    <property type="entry name" value="Zn(2)-C6 fungal-type DNA-binding domain"/>
    <property type="match status" value="1"/>
</dbReference>
<evidence type="ECO:0000256" key="3">
    <source>
        <dbReference type="ARBA" id="ARBA00023163"/>
    </source>
</evidence>
<evidence type="ECO:0000313" key="8">
    <source>
        <dbReference type="EMBL" id="KAK8863101.1"/>
    </source>
</evidence>
<dbReference type="CDD" id="cd00067">
    <property type="entry name" value="GAL4"/>
    <property type="match status" value="1"/>
</dbReference>
<name>A0ABR2IHQ5_9PEZI</name>
<dbReference type="Proteomes" id="UP001390339">
    <property type="component" value="Unassembled WGS sequence"/>
</dbReference>
<dbReference type="InterPro" id="IPR036864">
    <property type="entry name" value="Zn2-C6_fun-type_DNA-bd_sf"/>
</dbReference>
<dbReference type="InterPro" id="IPR051127">
    <property type="entry name" value="Fungal_SecMet_Regulators"/>
</dbReference>
<dbReference type="Gene3D" id="1.20.5.170">
    <property type="match status" value="1"/>
</dbReference>